<dbReference type="InterPro" id="IPR011051">
    <property type="entry name" value="RmlC_Cupin_sf"/>
</dbReference>
<dbReference type="InterPro" id="IPR014710">
    <property type="entry name" value="RmlC-like_jellyroll"/>
</dbReference>
<dbReference type="Pfam" id="PF03079">
    <property type="entry name" value="ARD"/>
    <property type="match status" value="1"/>
</dbReference>
<protein>
    <submittedName>
        <fullName evidence="1">Acireductone dioxygenase</fullName>
    </submittedName>
</protein>
<dbReference type="RefSeq" id="WP_185794349.1">
    <property type="nucleotide sequence ID" value="NZ_JACMYH010000002.1"/>
</dbReference>
<dbReference type="EMBL" id="JACMYH010000002">
    <property type="protein sequence ID" value="MBC2678851.1"/>
    <property type="molecule type" value="Genomic_DNA"/>
</dbReference>
<accession>A0A7X1G643</accession>
<dbReference type="AlphaFoldDB" id="A0A7X1G643"/>
<dbReference type="InterPro" id="IPR004313">
    <property type="entry name" value="ARD"/>
</dbReference>
<proteinExistence type="predicted"/>
<sequence>MSRLSVYHHSTADIPNKVLSHAEDIAATLAELGVRFERAGSTLPVSFEAESEEVVATCRAEVDTWMAQGGYLGVDVLRLDENDAQHTPTQAELLREHRLAGEWVLCVLAGRALLNLHVGGYLYALLCERDDRVVVPAGMAHWLDMGERGRLIALRVFTDSHGWCPDYVLQPANDLFPRLDD</sequence>
<dbReference type="SUPFAM" id="SSF51182">
    <property type="entry name" value="RmlC-like cupins"/>
    <property type="match status" value="1"/>
</dbReference>
<keyword evidence="2" id="KW-1185">Reference proteome</keyword>
<comment type="caution">
    <text evidence="1">The sequence shown here is derived from an EMBL/GenBank/DDBJ whole genome shotgun (WGS) entry which is preliminary data.</text>
</comment>
<gene>
    <name evidence="1" type="ORF">H7993_10675</name>
</gene>
<keyword evidence="1" id="KW-0223">Dioxygenase</keyword>
<organism evidence="1 2">
    <name type="scientific">Pseudomonas baltica</name>
    <dbReference type="NCBI Taxonomy" id="2762576"/>
    <lineage>
        <taxon>Bacteria</taxon>
        <taxon>Pseudomonadati</taxon>
        <taxon>Pseudomonadota</taxon>
        <taxon>Gammaproteobacteria</taxon>
        <taxon>Pseudomonadales</taxon>
        <taxon>Pseudomonadaceae</taxon>
        <taxon>Pseudomonas</taxon>
    </lineage>
</organism>
<keyword evidence="1" id="KW-0560">Oxidoreductase</keyword>
<evidence type="ECO:0000313" key="1">
    <source>
        <dbReference type="EMBL" id="MBC2678851.1"/>
    </source>
</evidence>
<name>A0A7X1G643_9PSED</name>
<reference evidence="1 2" key="1">
    <citation type="submission" date="2020-08" db="EMBL/GenBank/DDBJ databases">
        <title>Pseudomonas sp. nov.</title>
        <authorList>
            <person name="Gieschler S."/>
            <person name="Fiedler G."/>
            <person name="Brinks E."/>
            <person name="Boehnlein C."/>
            <person name="Franz C.M.A.P."/>
            <person name="Kabisch J."/>
        </authorList>
    </citation>
    <scope>NUCLEOTIDE SEQUENCE [LARGE SCALE GENOMIC DNA]</scope>
    <source>
        <strain evidence="1 2">MBT-2</strain>
    </source>
</reference>
<evidence type="ECO:0000313" key="2">
    <source>
        <dbReference type="Proteomes" id="UP000546173"/>
    </source>
</evidence>
<dbReference type="Gene3D" id="2.60.120.10">
    <property type="entry name" value="Jelly Rolls"/>
    <property type="match status" value="1"/>
</dbReference>
<dbReference type="GO" id="GO:0010309">
    <property type="term" value="F:acireductone dioxygenase [iron(II)-requiring] activity"/>
    <property type="evidence" value="ECO:0007669"/>
    <property type="project" value="InterPro"/>
</dbReference>
<dbReference type="Proteomes" id="UP000546173">
    <property type="component" value="Unassembled WGS sequence"/>
</dbReference>